<dbReference type="InterPro" id="IPR025182">
    <property type="entry name" value="RNApol-bd_RbpA"/>
</dbReference>
<dbReference type="AlphaFoldDB" id="A0A6J6JDA5"/>
<protein>
    <submittedName>
        <fullName evidence="2">Unannotated protein</fullName>
    </submittedName>
</protein>
<name>A0A6J6JDA5_9ZZZZ</name>
<feature type="region of interest" description="Disordered" evidence="1">
    <location>
        <begin position="168"/>
        <end position="227"/>
    </location>
</feature>
<dbReference type="Pfam" id="PF13397">
    <property type="entry name" value="RbpA"/>
    <property type="match status" value="1"/>
</dbReference>
<feature type="region of interest" description="Disordered" evidence="1">
    <location>
        <begin position="1"/>
        <end position="20"/>
    </location>
</feature>
<dbReference type="HAMAP" id="MF_01483">
    <property type="entry name" value="RbpA"/>
    <property type="match status" value="1"/>
</dbReference>
<sequence length="227" mass="24245">MSSGGSAIRGSRVGAGPMGEQYRGFKSERVERHYYCINGHTQSPQFAAHVDPAEIPDMIDCPNCGLPAGQDKKNPPEILKHEPYKTHLAYVKERRTSDEAKALLDEALSSIKDRRAKLAEAAKKQLKEEAARTAAAKAMAAKMAAEKAKAAKAVKPVKPVKPAKVVKAVAKKPAKPVAKKPVAKRPAAKKSAPAKVVRKTAKAAPKAKSTAKKSVVKKSASKVAKKK</sequence>
<feature type="compositionally biased region" description="Basic residues" evidence="1">
    <location>
        <begin position="209"/>
        <end position="227"/>
    </location>
</feature>
<dbReference type="Gene3D" id="2.20.28.270">
    <property type="entry name" value="RNA polymerase-binding protein A"/>
    <property type="match status" value="1"/>
</dbReference>
<proteinExistence type="inferred from homology"/>
<reference evidence="2" key="1">
    <citation type="submission" date="2020-05" db="EMBL/GenBank/DDBJ databases">
        <authorList>
            <person name="Chiriac C."/>
            <person name="Salcher M."/>
            <person name="Ghai R."/>
            <person name="Kavagutti S V."/>
        </authorList>
    </citation>
    <scope>NUCLEOTIDE SEQUENCE</scope>
</reference>
<dbReference type="EMBL" id="CAEZVU010000063">
    <property type="protein sequence ID" value="CAB4634574.1"/>
    <property type="molecule type" value="Genomic_DNA"/>
</dbReference>
<organism evidence="2">
    <name type="scientific">freshwater metagenome</name>
    <dbReference type="NCBI Taxonomy" id="449393"/>
    <lineage>
        <taxon>unclassified sequences</taxon>
        <taxon>metagenomes</taxon>
        <taxon>ecological metagenomes</taxon>
    </lineage>
</organism>
<dbReference type="GO" id="GO:0045893">
    <property type="term" value="P:positive regulation of DNA-templated transcription"/>
    <property type="evidence" value="ECO:0007669"/>
    <property type="project" value="InterPro"/>
</dbReference>
<dbReference type="InterPro" id="IPR038638">
    <property type="entry name" value="RbpA_sf"/>
</dbReference>
<accession>A0A6J6JDA5</accession>
<dbReference type="GO" id="GO:0001000">
    <property type="term" value="F:bacterial-type RNA polymerase core enzyme binding"/>
    <property type="evidence" value="ECO:0007669"/>
    <property type="project" value="InterPro"/>
</dbReference>
<evidence type="ECO:0000256" key="1">
    <source>
        <dbReference type="SAM" id="MobiDB-lite"/>
    </source>
</evidence>
<feature type="compositionally biased region" description="Basic residues" evidence="1">
    <location>
        <begin position="169"/>
        <end position="188"/>
    </location>
</feature>
<gene>
    <name evidence="2" type="ORF">UFOPK2132_00440</name>
</gene>
<evidence type="ECO:0000313" key="2">
    <source>
        <dbReference type="EMBL" id="CAB4634574.1"/>
    </source>
</evidence>